<sequence>MSSPSPKSPELTDKSRKYDRQIRLWGEHGQTQLETAQVCLINATALGAEIMKGLVLPGIGGFMIVDDSTVVESDLDSNFFLDITSLGQTRAKCTAKFLQELNPDVNGDFIDESIDHILQVNPEFFKNFDVVVATSLDERTIVSLSNLLWDLNIPLVICRSVGFLGSIRVQIKEHCVVETHPDNRQSDLRLEQPFLSLKEHIDNTELSPKVPWLIVMYKYLQQYIRENNGQMPSTYKEKIKLREMIRSGMKADEENYEEAIKAVNSSFGGGHLTSGIKAIMNDESCINLNKQSTPFWILARAVKDFIETDGKGWLPLPGVIPDMTADTASYINLQNIYRAQALHDADIVYRRTQQLLKELDKPSDTITEKDVKLFCREAANLAVIRGTKVSDEYDKGYKANNIARGLETPNTLIEHYVILRAMEKFKSEYGNIPGESELETDTARIKGIACRLLNEWGINAQISDDLAYEICRYGGHEVHSISAYIGGCVAHELIKLITKQYKPINNTFIYNAITSQTEVYQL</sequence>
<dbReference type="FunFam" id="3.40.50.720:FF:000475">
    <property type="entry name" value="NEDD8-activating enzyme E1 regulatory subunit"/>
    <property type="match status" value="1"/>
</dbReference>
<evidence type="ECO:0000256" key="2">
    <source>
        <dbReference type="ARBA" id="ARBA00006868"/>
    </source>
</evidence>
<dbReference type="PANTHER" id="PTHR10953">
    <property type="entry name" value="UBIQUITIN-ACTIVATING ENZYME E1"/>
    <property type="match status" value="1"/>
</dbReference>
<evidence type="ECO:0000256" key="4">
    <source>
        <dbReference type="ARBA" id="ARBA00022786"/>
    </source>
</evidence>
<dbReference type="GO" id="GO:0045116">
    <property type="term" value="P:protein neddylation"/>
    <property type="evidence" value="ECO:0007669"/>
    <property type="project" value="UniProtKB-UniRule"/>
</dbReference>
<evidence type="ECO:0000256" key="5">
    <source>
        <dbReference type="PIRNR" id="PIRNR039099"/>
    </source>
</evidence>
<keyword evidence="4 5" id="KW-0833">Ubl conjugation pathway</keyword>
<dbReference type="InterPro" id="IPR035985">
    <property type="entry name" value="Ubiquitin-activating_enz"/>
</dbReference>
<dbReference type="CDD" id="cd01493">
    <property type="entry name" value="APPBP1_RUB"/>
    <property type="match status" value="1"/>
</dbReference>
<dbReference type="AlphaFoldDB" id="A0A336MK03"/>
<dbReference type="EMBL" id="UFQS01000673">
    <property type="protein sequence ID" value="SSX06031.1"/>
    <property type="molecule type" value="Genomic_DNA"/>
</dbReference>
<dbReference type="PANTHER" id="PTHR10953:SF29">
    <property type="entry name" value="NEDD8-ACTIVATING ENZYME E1 REGULATORY SUBUNIT"/>
    <property type="match status" value="1"/>
</dbReference>
<evidence type="ECO:0000313" key="8">
    <source>
        <dbReference type="EMBL" id="SSX26388.1"/>
    </source>
</evidence>
<dbReference type="GO" id="GO:0005737">
    <property type="term" value="C:cytoplasm"/>
    <property type="evidence" value="ECO:0007669"/>
    <property type="project" value="TreeGrafter"/>
</dbReference>
<dbReference type="UniPathway" id="UPA00885"/>
<comment type="similarity">
    <text evidence="2 5">Belongs to the ubiquitin-activating E1 family. ULA1 subfamily.</text>
</comment>
<evidence type="ECO:0000259" key="6">
    <source>
        <dbReference type="Pfam" id="PF00899"/>
    </source>
</evidence>
<comment type="pathway">
    <text evidence="1 5">Protein modification; protein neddylation.</text>
</comment>
<evidence type="ECO:0000256" key="3">
    <source>
        <dbReference type="ARBA" id="ARBA00015407"/>
    </source>
</evidence>
<feature type="domain" description="THIF-type NAD/FAD binding fold" evidence="6">
    <location>
        <begin position="18"/>
        <end position="518"/>
    </location>
</feature>
<dbReference type="InterPro" id="IPR030667">
    <property type="entry name" value="APP-BP1"/>
</dbReference>
<dbReference type="SUPFAM" id="SSF69572">
    <property type="entry name" value="Activating enzymes of the ubiquitin-like proteins"/>
    <property type="match status" value="1"/>
</dbReference>
<dbReference type="VEuPathDB" id="VectorBase:CSON013373"/>
<dbReference type="InterPro" id="IPR000594">
    <property type="entry name" value="ThiF_NAD_FAD-bd"/>
</dbReference>
<organism evidence="8">
    <name type="scientific">Culicoides sonorensis</name>
    <name type="common">Biting midge</name>
    <dbReference type="NCBI Taxonomy" id="179676"/>
    <lineage>
        <taxon>Eukaryota</taxon>
        <taxon>Metazoa</taxon>
        <taxon>Ecdysozoa</taxon>
        <taxon>Arthropoda</taxon>
        <taxon>Hexapoda</taxon>
        <taxon>Insecta</taxon>
        <taxon>Pterygota</taxon>
        <taxon>Neoptera</taxon>
        <taxon>Endopterygota</taxon>
        <taxon>Diptera</taxon>
        <taxon>Nematocera</taxon>
        <taxon>Chironomoidea</taxon>
        <taxon>Ceratopogonidae</taxon>
        <taxon>Ceratopogoninae</taxon>
        <taxon>Culicoides</taxon>
        <taxon>Monoculicoides</taxon>
    </lineage>
</organism>
<proteinExistence type="inferred from homology"/>
<reference evidence="8" key="2">
    <citation type="submission" date="2018-07" db="EMBL/GenBank/DDBJ databases">
        <authorList>
            <person name="Quirk P.G."/>
            <person name="Krulwich T.A."/>
        </authorList>
    </citation>
    <scope>NUCLEOTIDE SEQUENCE</scope>
</reference>
<dbReference type="OMA" id="SAHTQRY"/>
<dbReference type="GO" id="GO:0019781">
    <property type="term" value="F:NEDD8 activating enzyme activity"/>
    <property type="evidence" value="ECO:0007669"/>
    <property type="project" value="UniProtKB-UniRule"/>
</dbReference>
<dbReference type="Pfam" id="PF00899">
    <property type="entry name" value="ThiF"/>
    <property type="match status" value="1"/>
</dbReference>
<dbReference type="EMBL" id="UFQT01000673">
    <property type="protein sequence ID" value="SSX26388.1"/>
    <property type="molecule type" value="Genomic_DNA"/>
</dbReference>
<reference evidence="7" key="1">
    <citation type="submission" date="2018-04" db="EMBL/GenBank/DDBJ databases">
        <authorList>
            <person name="Go L.Y."/>
            <person name="Mitchell J.A."/>
        </authorList>
    </citation>
    <scope>NUCLEOTIDE SEQUENCE</scope>
    <source>
        <tissue evidence="7">Whole organism</tissue>
    </source>
</reference>
<dbReference type="InterPro" id="IPR045886">
    <property type="entry name" value="ThiF/MoeB/HesA"/>
</dbReference>
<dbReference type="Gene3D" id="3.40.50.720">
    <property type="entry name" value="NAD(P)-binding Rossmann-like Domain"/>
    <property type="match status" value="2"/>
</dbReference>
<accession>A0A336MK03</accession>
<evidence type="ECO:0000256" key="1">
    <source>
        <dbReference type="ARBA" id="ARBA00005032"/>
    </source>
</evidence>
<name>A0A336MK03_CULSO</name>
<gene>
    <name evidence="8" type="primary">CSON013373</name>
</gene>
<protein>
    <recommendedName>
        <fullName evidence="3 5">NEDD8-activating enzyme E1 regulatory subunit</fullName>
    </recommendedName>
</protein>
<evidence type="ECO:0000313" key="7">
    <source>
        <dbReference type="EMBL" id="SSX06031.1"/>
    </source>
</evidence>
<dbReference type="PIRSF" id="PIRSF039099">
    <property type="entry name" value="APP-BP1"/>
    <property type="match status" value="1"/>
</dbReference>